<dbReference type="PANTHER" id="PTHR43664:SF1">
    <property type="entry name" value="BETA-METHYLMALYL-COA DEHYDRATASE"/>
    <property type="match status" value="1"/>
</dbReference>
<dbReference type="SUPFAM" id="SSF54637">
    <property type="entry name" value="Thioesterase/thiol ester dehydrase-isomerase"/>
    <property type="match status" value="1"/>
</dbReference>
<evidence type="ECO:0000313" key="2">
    <source>
        <dbReference type="Proteomes" id="UP000194360"/>
    </source>
</evidence>
<dbReference type="Pfam" id="PF19315">
    <property type="entry name" value="MC_hydratase"/>
    <property type="match status" value="1"/>
</dbReference>
<dbReference type="Gene3D" id="3.10.129.10">
    <property type="entry name" value="Hotdog Thioesterase"/>
    <property type="match status" value="1"/>
</dbReference>
<dbReference type="RefSeq" id="WP_085912772.1">
    <property type="nucleotide sequence ID" value="NZ_AP018920.1"/>
</dbReference>
<protein>
    <submittedName>
        <fullName evidence="1">Bifunctional aldehyde dehydrogenase/enoyl-CoA hydratase</fullName>
    </submittedName>
</protein>
<dbReference type="PANTHER" id="PTHR43664">
    <property type="entry name" value="MONOAMINE OXIDASE-RELATED"/>
    <property type="match status" value="1"/>
</dbReference>
<dbReference type="InterPro" id="IPR052342">
    <property type="entry name" value="MCH/BMMD"/>
</dbReference>
<reference evidence="1 2" key="1">
    <citation type="submission" date="2016-09" db="EMBL/GenBank/DDBJ databases">
        <title>Pseudonocardia autotrophica DSM535, a candidate organism with high potential of specific P450 cytochromes.</title>
        <authorList>
            <person name="Grumaz C."/>
            <person name="Vainshtein Y."/>
            <person name="Kirstahler P."/>
            <person name="Sohn K."/>
        </authorList>
    </citation>
    <scope>NUCLEOTIDE SEQUENCE [LARGE SCALE GENOMIC DNA]</scope>
    <source>
        <strain evidence="1 2">DSM 535</strain>
    </source>
</reference>
<sequence>MSAGDVRGPLARRTGEGTWFEDFHPGDRWRHARGATIDEVENQLLTKMVMNTAQEHWNEHSMADSPWGDSRIVFGMITGSLTVGLTSQDTAENALAELGLTGMRFRAPVFHGDTIYAYTEVLAADPADREDAGTVRFHHWGATADDRIVFECERSVLIKRRSHWFSR</sequence>
<gene>
    <name evidence="1" type="ORF">BG845_02516</name>
</gene>
<comment type="caution">
    <text evidence="1">The sequence shown here is derived from an EMBL/GenBank/DDBJ whole genome shotgun (WGS) entry which is preliminary data.</text>
</comment>
<dbReference type="InterPro" id="IPR048274">
    <property type="entry name" value="MC_hydratase"/>
</dbReference>
<keyword evidence="2" id="KW-1185">Reference proteome</keyword>
<dbReference type="AlphaFoldDB" id="A0A1Y2N1G9"/>
<proteinExistence type="predicted"/>
<dbReference type="Proteomes" id="UP000194360">
    <property type="component" value="Unassembled WGS sequence"/>
</dbReference>
<dbReference type="CDD" id="cd03451">
    <property type="entry name" value="FkbR2"/>
    <property type="match status" value="1"/>
</dbReference>
<dbReference type="EMBL" id="MIGB01000011">
    <property type="protein sequence ID" value="OSY40758.1"/>
    <property type="molecule type" value="Genomic_DNA"/>
</dbReference>
<organism evidence="1 2">
    <name type="scientific">Pseudonocardia autotrophica</name>
    <name type="common">Amycolata autotrophica</name>
    <name type="synonym">Nocardia autotrophica</name>
    <dbReference type="NCBI Taxonomy" id="2074"/>
    <lineage>
        <taxon>Bacteria</taxon>
        <taxon>Bacillati</taxon>
        <taxon>Actinomycetota</taxon>
        <taxon>Actinomycetes</taxon>
        <taxon>Pseudonocardiales</taxon>
        <taxon>Pseudonocardiaceae</taxon>
        <taxon>Pseudonocardia</taxon>
    </lineage>
</organism>
<dbReference type="GO" id="GO:0016829">
    <property type="term" value="F:lyase activity"/>
    <property type="evidence" value="ECO:0007669"/>
    <property type="project" value="InterPro"/>
</dbReference>
<evidence type="ECO:0000313" key="1">
    <source>
        <dbReference type="EMBL" id="OSY40758.1"/>
    </source>
</evidence>
<dbReference type="InterPro" id="IPR029069">
    <property type="entry name" value="HotDog_dom_sf"/>
</dbReference>
<dbReference type="OrthoDB" id="9759612at2"/>
<name>A0A1Y2N1G9_PSEAH</name>
<dbReference type="STRING" id="2074.BG845_02516"/>
<accession>A0A1Y2N1G9</accession>